<dbReference type="PROSITE" id="PS51257">
    <property type="entry name" value="PROKAR_LIPOPROTEIN"/>
    <property type="match status" value="1"/>
</dbReference>
<sequence length="318" mass="31729">MDGARLAASRPARALAAALLSLALLSACGGSGREAASGAPSRTGTPVATPSGTSSGTSSGTPQDPTTPASAPPPASGTGTAAPRPVRAAVYFLHDGKLSAAPRTVTGPATAAAALRALLAGPNGVERGHDRATAIPSGTALRSLAVRDRVATVDLSGRYDDAPGASADARLAQVVFTATRFPGVERVRFRVDGRPAAGLGPAAGGRPLGRGDFEDLSPAVLVESPLLGDTVTAPLRVHGTANTFEAEFRLRVSDGSGRAVADVRVAATSGSGTRGTFDVTVPYRATGGTGPGTLTAYVLSAEDGHRVVLDTVPLTLAR</sequence>
<dbReference type="Pfam" id="PF10648">
    <property type="entry name" value="Gmad2"/>
    <property type="match status" value="1"/>
</dbReference>
<evidence type="ECO:0000256" key="2">
    <source>
        <dbReference type="SAM" id="SignalP"/>
    </source>
</evidence>
<dbReference type="Proteomes" id="UP000198280">
    <property type="component" value="Unassembled WGS sequence"/>
</dbReference>
<dbReference type="RefSeq" id="WP_089223190.1">
    <property type="nucleotide sequence ID" value="NZ_FZOF01000004.1"/>
</dbReference>
<proteinExistence type="predicted"/>
<dbReference type="InterPro" id="IPR019606">
    <property type="entry name" value="GerMN"/>
</dbReference>
<evidence type="ECO:0000313" key="4">
    <source>
        <dbReference type="EMBL" id="SNS19969.1"/>
    </source>
</evidence>
<organism evidence="4 5">
    <name type="scientific">Actinacidiphila glaucinigra</name>
    <dbReference type="NCBI Taxonomy" id="235986"/>
    <lineage>
        <taxon>Bacteria</taxon>
        <taxon>Bacillati</taxon>
        <taxon>Actinomycetota</taxon>
        <taxon>Actinomycetes</taxon>
        <taxon>Kitasatosporales</taxon>
        <taxon>Streptomycetaceae</taxon>
        <taxon>Actinacidiphila</taxon>
    </lineage>
</organism>
<keyword evidence="5" id="KW-1185">Reference proteome</keyword>
<feature type="compositionally biased region" description="Low complexity" evidence="1">
    <location>
        <begin position="43"/>
        <end position="69"/>
    </location>
</feature>
<accession>A0A239CJ43</accession>
<protein>
    <submittedName>
        <fullName evidence="4">Sporulation and spore germination</fullName>
    </submittedName>
</protein>
<name>A0A239CJ43_9ACTN</name>
<reference evidence="4 5" key="1">
    <citation type="submission" date="2017-06" db="EMBL/GenBank/DDBJ databases">
        <authorList>
            <person name="Kim H.J."/>
            <person name="Triplett B.A."/>
        </authorList>
    </citation>
    <scope>NUCLEOTIDE SEQUENCE [LARGE SCALE GENOMIC DNA]</scope>
    <source>
        <strain evidence="4 5">CGMCC 4.1858</strain>
    </source>
</reference>
<evidence type="ECO:0000313" key="5">
    <source>
        <dbReference type="Proteomes" id="UP000198280"/>
    </source>
</evidence>
<gene>
    <name evidence="4" type="ORF">SAMN05216252_10453</name>
</gene>
<dbReference type="InterPro" id="IPR018911">
    <property type="entry name" value="Gmad2_Ig-like_dom"/>
</dbReference>
<dbReference type="OrthoDB" id="4720181at2"/>
<feature type="signal peptide" evidence="2">
    <location>
        <begin position="1"/>
        <end position="29"/>
    </location>
</feature>
<feature type="domain" description="GerMN" evidence="3">
    <location>
        <begin position="111"/>
        <end position="200"/>
    </location>
</feature>
<dbReference type="AlphaFoldDB" id="A0A239CJ43"/>
<dbReference type="EMBL" id="FZOF01000004">
    <property type="protein sequence ID" value="SNS19969.1"/>
    <property type="molecule type" value="Genomic_DNA"/>
</dbReference>
<evidence type="ECO:0000259" key="3">
    <source>
        <dbReference type="SMART" id="SM00909"/>
    </source>
</evidence>
<evidence type="ECO:0000256" key="1">
    <source>
        <dbReference type="SAM" id="MobiDB-lite"/>
    </source>
</evidence>
<feature type="chain" id="PRO_5038750207" evidence="2">
    <location>
        <begin position="30"/>
        <end position="318"/>
    </location>
</feature>
<keyword evidence="2" id="KW-0732">Signal</keyword>
<dbReference type="SMART" id="SM00909">
    <property type="entry name" value="Germane"/>
    <property type="match status" value="1"/>
</dbReference>
<dbReference type="Pfam" id="PF10646">
    <property type="entry name" value="Germane"/>
    <property type="match status" value="1"/>
</dbReference>
<feature type="region of interest" description="Disordered" evidence="1">
    <location>
        <begin position="30"/>
        <end position="82"/>
    </location>
</feature>